<sequence length="160" mass="17211">MTVVTRKVVLDVENPRGQALWGLVRTMAMEVGEEFGVDFRLVDKPSSMGDLQMTTCPLPPLGDRGVEIEVEAAALNFRDVMVTLGLLPALAYERSALGHEVGMEASGTVLRIGSRVGHCQVGDKAAFTTGGSIANRLVVHKMVDAAFAAYLEFVSSINWC</sequence>
<evidence type="ECO:0000313" key="3">
    <source>
        <dbReference type="Proteomes" id="UP000182631"/>
    </source>
</evidence>
<dbReference type="RefSeq" id="WP_074456883.1">
    <property type="nucleotide sequence ID" value="NZ_FITM01000029.1"/>
</dbReference>
<gene>
    <name evidence="2" type="ORF">FLM9_270</name>
</gene>
<dbReference type="GO" id="GO:0004314">
    <property type="term" value="F:[acyl-carrier-protein] S-malonyltransferase activity"/>
    <property type="evidence" value="ECO:0007669"/>
    <property type="project" value="UniProtKB-EC"/>
</dbReference>
<dbReference type="OrthoDB" id="499075at2"/>
<dbReference type="Proteomes" id="UP000182631">
    <property type="component" value="Unassembled WGS sequence"/>
</dbReference>
<dbReference type="InterPro" id="IPR013154">
    <property type="entry name" value="ADH-like_N"/>
</dbReference>
<dbReference type="SUPFAM" id="SSF50129">
    <property type="entry name" value="GroES-like"/>
    <property type="match status" value="1"/>
</dbReference>
<reference evidence="3" key="1">
    <citation type="submission" date="2016-02" db="EMBL/GenBank/DDBJ databases">
        <authorList>
            <person name="liu f."/>
        </authorList>
    </citation>
    <scope>NUCLEOTIDE SEQUENCE [LARGE SCALE GENOMIC DNA]</scope>
</reference>
<proteinExistence type="predicted"/>
<dbReference type="EMBL" id="FITM01000029">
    <property type="protein sequence ID" value="SAY38412.1"/>
    <property type="molecule type" value="Genomic_DNA"/>
</dbReference>
<feature type="domain" description="Alcohol dehydrogenase-like N-terminal" evidence="1">
    <location>
        <begin position="63"/>
        <end position="126"/>
    </location>
</feature>
<protein>
    <submittedName>
        <fullName evidence="2">Malonyl CoA-acyl carrier protein transacylase</fullName>
        <ecNumber evidence="2">2.3.1.39</ecNumber>
    </submittedName>
</protein>
<accession>A0A165B1V5</accession>
<dbReference type="AlphaFoldDB" id="A0A165B1V5"/>
<keyword evidence="2" id="KW-0012">Acyltransferase</keyword>
<dbReference type="Pfam" id="PF08240">
    <property type="entry name" value="ADH_N"/>
    <property type="match status" value="1"/>
</dbReference>
<organism evidence="2 3">
    <name type="scientific">Candidatus Synechococcus spongiarum</name>
    <dbReference type="NCBI Taxonomy" id="431041"/>
    <lineage>
        <taxon>Bacteria</taxon>
        <taxon>Bacillati</taxon>
        <taxon>Cyanobacteriota</taxon>
        <taxon>Cyanophyceae</taxon>
        <taxon>Synechococcales</taxon>
        <taxon>Synechococcaceae</taxon>
        <taxon>Synechococcus</taxon>
    </lineage>
</organism>
<dbReference type="InterPro" id="IPR011032">
    <property type="entry name" value="GroES-like_sf"/>
</dbReference>
<dbReference type="Gene3D" id="3.90.180.10">
    <property type="entry name" value="Medium-chain alcohol dehydrogenases, catalytic domain"/>
    <property type="match status" value="1"/>
</dbReference>
<evidence type="ECO:0000313" key="2">
    <source>
        <dbReference type="EMBL" id="SAY38412.1"/>
    </source>
</evidence>
<evidence type="ECO:0000259" key="1">
    <source>
        <dbReference type="Pfam" id="PF08240"/>
    </source>
</evidence>
<keyword evidence="2" id="KW-0808">Transferase</keyword>
<keyword evidence="3" id="KW-1185">Reference proteome</keyword>
<dbReference type="EC" id="2.3.1.39" evidence="2"/>
<name>A0A165B1V5_9SYNE</name>